<dbReference type="InterPro" id="IPR005598">
    <property type="entry name" value="ATP_synth_I"/>
</dbReference>
<dbReference type="GO" id="GO:0005886">
    <property type="term" value="C:plasma membrane"/>
    <property type="evidence" value="ECO:0007669"/>
    <property type="project" value="UniProtKB-SubCell"/>
</dbReference>
<evidence type="ECO:0000313" key="8">
    <source>
        <dbReference type="Proteomes" id="UP000601768"/>
    </source>
</evidence>
<accession>A0A8J6IVI2</accession>
<comment type="subcellular location">
    <subcellularLocation>
        <location evidence="1">Cell membrane</location>
        <topology evidence="1">Multi-pass membrane protein</topology>
    </subcellularLocation>
</comment>
<dbReference type="RefSeq" id="WP_186507180.1">
    <property type="nucleotide sequence ID" value="NZ_JACNEP010000009.1"/>
</dbReference>
<comment type="caution">
    <text evidence="7">The sequence shown here is derived from an EMBL/GenBank/DDBJ whole genome shotgun (WGS) entry which is preliminary data.</text>
</comment>
<evidence type="ECO:0000256" key="1">
    <source>
        <dbReference type="ARBA" id="ARBA00004651"/>
    </source>
</evidence>
<keyword evidence="3 6" id="KW-0812">Transmembrane</keyword>
<feature type="transmembrane region" description="Helical" evidence="6">
    <location>
        <begin position="104"/>
        <end position="123"/>
    </location>
</feature>
<keyword evidence="2" id="KW-1003">Cell membrane</keyword>
<proteinExistence type="predicted"/>
<reference evidence="7" key="2">
    <citation type="submission" date="2020-08" db="EMBL/GenBank/DDBJ databases">
        <authorList>
            <person name="Lai Q."/>
        </authorList>
    </citation>
    <scope>NUCLEOTIDE SEQUENCE</scope>
    <source>
        <strain evidence="7">S27-2</strain>
    </source>
</reference>
<dbReference type="Pfam" id="PF03899">
    <property type="entry name" value="ATP-synt_I"/>
    <property type="match status" value="1"/>
</dbReference>
<organism evidence="7 8">
    <name type="scientific">Neptunicella marina</name>
    <dbReference type="NCBI Taxonomy" id="2125989"/>
    <lineage>
        <taxon>Bacteria</taxon>
        <taxon>Pseudomonadati</taxon>
        <taxon>Pseudomonadota</taxon>
        <taxon>Gammaproteobacteria</taxon>
        <taxon>Alteromonadales</taxon>
        <taxon>Alteromonadaceae</taxon>
        <taxon>Neptunicella</taxon>
    </lineage>
</organism>
<dbReference type="AlphaFoldDB" id="A0A8J6IVI2"/>
<evidence type="ECO:0000256" key="2">
    <source>
        <dbReference type="ARBA" id="ARBA00022475"/>
    </source>
</evidence>
<dbReference type="EMBL" id="JACNEP010000009">
    <property type="protein sequence ID" value="MBC3766652.1"/>
    <property type="molecule type" value="Genomic_DNA"/>
</dbReference>
<evidence type="ECO:0000256" key="4">
    <source>
        <dbReference type="ARBA" id="ARBA00022989"/>
    </source>
</evidence>
<evidence type="ECO:0000313" key="7">
    <source>
        <dbReference type="EMBL" id="MBC3766652.1"/>
    </source>
</evidence>
<evidence type="ECO:0000256" key="5">
    <source>
        <dbReference type="ARBA" id="ARBA00023136"/>
    </source>
</evidence>
<evidence type="ECO:0000256" key="6">
    <source>
        <dbReference type="SAM" id="Phobius"/>
    </source>
</evidence>
<dbReference type="Proteomes" id="UP000601768">
    <property type="component" value="Unassembled WGS sequence"/>
</dbReference>
<gene>
    <name evidence="7" type="ORF">H8B19_12250</name>
</gene>
<evidence type="ECO:0000256" key="3">
    <source>
        <dbReference type="ARBA" id="ARBA00022692"/>
    </source>
</evidence>
<name>A0A8J6IVI2_9ALTE</name>
<sequence length="128" mass="14023">MAQSLTITGRLLVRKIFLFQCTAVIMLTLISALIWKVEVALAVFAGGSICIVANLVFGRMAFRYAGASKNKQVIKSFNQGLKLKLFLSIILFVLALRWLNLPFLPLMCGYVAALLAQLPGVIFSDSAK</sequence>
<keyword evidence="4 6" id="KW-1133">Transmembrane helix</keyword>
<feature type="transmembrane region" description="Helical" evidence="6">
    <location>
        <begin position="12"/>
        <end position="35"/>
    </location>
</feature>
<keyword evidence="8" id="KW-1185">Reference proteome</keyword>
<reference evidence="7" key="1">
    <citation type="journal article" date="2018" name="Int. J. Syst. Evol. Microbiol.">
        <title>Neptunicella marina gen. nov., sp. nov., isolated from surface seawater.</title>
        <authorList>
            <person name="Liu X."/>
            <person name="Lai Q."/>
            <person name="Du Y."/>
            <person name="Zhang X."/>
            <person name="Liu Z."/>
            <person name="Sun F."/>
            <person name="Shao Z."/>
        </authorList>
    </citation>
    <scope>NUCLEOTIDE SEQUENCE</scope>
    <source>
        <strain evidence="7">S27-2</strain>
    </source>
</reference>
<keyword evidence="5 6" id="KW-0472">Membrane</keyword>
<feature type="transmembrane region" description="Helical" evidence="6">
    <location>
        <begin position="83"/>
        <end position="98"/>
    </location>
</feature>
<feature type="transmembrane region" description="Helical" evidence="6">
    <location>
        <begin position="41"/>
        <end position="62"/>
    </location>
</feature>
<protein>
    <submittedName>
        <fullName evidence="7">ATP synthase subunit I</fullName>
    </submittedName>
</protein>